<organism evidence="4 5">
    <name type="scientific">Bartonella bacilliformis Ver097</name>
    <dbReference type="NCBI Taxonomy" id="1293911"/>
    <lineage>
        <taxon>Bacteria</taxon>
        <taxon>Pseudomonadati</taxon>
        <taxon>Pseudomonadota</taxon>
        <taxon>Alphaproteobacteria</taxon>
        <taxon>Hyphomicrobiales</taxon>
        <taxon>Bartonellaceae</taxon>
        <taxon>Bartonella</taxon>
    </lineage>
</organism>
<reference evidence="4 5" key="1">
    <citation type="submission" date="2013-04" db="EMBL/GenBank/DDBJ databases">
        <title>The Genome Sequence of Bartonella bacilliformis Ver097.</title>
        <authorList>
            <consortium name="The Broad Institute Genomics Platform"/>
            <consortium name="The Broad Institute Genome Sequencing Center for Infectious Disease"/>
            <person name="Feldgarden M."/>
            <person name="Kirby J."/>
            <person name="Birtles R."/>
            <person name="Dasch G."/>
            <person name="Hendrix L."/>
            <person name="Koehler J."/>
            <person name="Walker B."/>
            <person name="Young S.K."/>
            <person name="Zeng Q."/>
            <person name="Gargeya S."/>
            <person name="Fitzgerald M."/>
            <person name="Haas B."/>
            <person name="Abouelleil A."/>
            <person name="Allen A.W."/>
            <person name="Alvarado L."/>
            <person name="Arachchi H.M."/>
            <person name="Berlin A.M."/>
            <person name="Chapman S.B."/>
            <person name="Gainer-Dewar J."/>
            <person name="Goldberg J."/>
            <person name="Griggs A."/>
            <person name="Gujja S."/>
            <person name="Hansen M."/>
            <person name="Howarth C."/>
            <person name="Imamovic A."/>
            <person name="Ireland A."/>
            <person name="Larimer J."/>
            <person name="McCowan C."/>
            <person name="Murphy C."/>
            <person name="Pearson M."/>
            <person name="Poon T.W."/>
            <person name="Priest M."/>
            <person name="Roberts A."/>
            <person name="Saif S."/>
            <person name="Shea T."/>
            <person name="Sisk P."/>
            <person name="Sykes S."/>
            <person name="Wortman J."/>
            <person name="Nusbaum C."/>
            <person name="Birren B."/>
        </authorList>
    </citation>
    <scope>NUCLEOTIDE SEQUENCE [LARGE SCALE GENOMIC DNA]</scope>
    <source>
        <strain evidence="4 5">Ver097</strain>
    </source>
</reference>
<dbReference type="RefSeq" id="WP_041849570.1">
    <property type="nucleotide sequence ID" value="NZ_KL503804.1"/>
</dbReference>
<dbReference type="Pfam" id="PF02784">
    <property type="entry name" value="Orn_Arg_deC_N"/>
    <property type="match status" value="1"/>
</dbReference>
<dbReference type="EMBL" id="ASIV01000005">
    <property type="protein sequence ID" value="KEG19625.1"/>
    <property type="molecule type" value="Genomic_DNA"/>
</dbReference>
<dbReference type="PANTHER" id="PTHR43727">
    <property type="entry name" value="DIAMINOPIMELATE DECARBOXYLASE"/>
    <property type="match status" value="1"/>
</dbReference>
<evidence type="ECO:0000256" key="2">
    <source>
        <dbReference type="ARBA" id="ARBA00022898"/>
    </source>
</evidence>
<dbReference type="Gene3D" id="3.20.20.10">
    <property type="entry name" value="Alanine racemase"/>
    <property type="match status" value="1"/>
</dbReference>
<dbReference type="Pfam" id="PF13302">
    <property type="entry name" value="Acetyltransf_3"/>
    <property type="match status" value="1"/>
</dbReference>
<dbReference type="GO" id="GO:0008836">
    <property type="term" value="F:diaminopimelate decarboxylase activity"/>
    <property type="evidence" value="ECO:0007669"/>
    <property type="project" value="TreeGrafter"/>
</dbReference>
<evidence type="ECO:0000259" key="3">
    <source>
        <dbReference type="PROSITE" id="PS51186"/>
    </source>
</evidence>
<dbReference type="SUPFAM" id="SSF50621">
    <property type="entry name" value="Alanine racemase C-terminal domain-like"/>
    <property type="match status" value="1"/>
</dbReference>
<dbReference type="PATRIC" id="fig|1293911.3.peg.865"/>
<dbReference type="PROSITE" id="PS51186">
    <property type="entry name" value="GNAT"/>
    <property type="match status" value="1"/>
</dbReference>
<dbReference type="GO" id="GO:0016747">
    <property type="term" value="F:acyltransferase activity, transferring groups other than amino-acyl groups"/>
    <property type="evidence" value="ECO:0007669"/>
    <property type="project" value="InterPro"/>
</dbReference>
<evidence type="ECO:0000313" key="5">
    <source>
        <dbReference type="Proteomes" id="UP000031740"/>
    </source>
</evidence>
<sequence>MIQKTVPEYIIQVAKEISGRTGHADFPFFLFDADNALEKAKILISTSKKYFTDSNIAVAIKSCSLGIFCKLLAEEGLHAKVCSADEFQIALFAGFPTDRITLGGPLKTTEDLSFALEKDALIYVDNVSELRKLNTLAVNKNKCYGVGIRLSHFYRNGKYSRFGITKEEYINDILPILSNTDHLYLKGFHLYIGSNPENYPKITDTLHHWLPFLVEHMPSSEHLDISTNFFTNPEPENYDPETIFRNIHDVLHSYDPNLSERWKLIFELDHYLSKDSSYVIGKALGYKHHYDAKIIQTNLSINWITSIHNWHHSLTLLNDEDKDSTKDKQILAGFNCFEDDSLSPQGHYGLTEGQHFLIRSCNNYNMQASNEWTRKKPPVYIWLRGSVLIAKMSSSFTSRDLFHKEERICLDENIRLEAPSRKFSSALYKVIQFNKEYFSVFMAWPPSVNHECDTADYLDSCFLAHQNDKEKTHIILFNENPVGLVSLHTIDHVNKSGYIGYWLDKRVQGNGIITRAVNALVEYYSSRHFLHRFVIRCTTVNQRSNAVAKRCGFVHEATFREAEYLNGVFHDQNIYSWIPSDARCNS</sequence>
<dbReference type="Gene3D" id="3.40.630.30">
    <property type="match status" value="1"/>
</dbReference>
<feature type="domain" description="N-acetyltransferase" evidence="3">
    <location>
        <begin position="412"/>
        <end position="575"/>
    </location>
</feature>
<dbReference type="SUPFAM" id="SSF55729">
    <property type="entry name" value="Acyl-CoA N-acyltransferases (Nat)"/>
    <property type="match status" value="1"/>
</dbReference>
<dbReference type="GO" id="GO:0009089">
    <property type="term" value="P:lysine biosynthetic process via diaminopimelate"/>
    <property type="evidence" value="ECO:0007669"/>
    <property type="project" value="TreeGrafter"/>
</dbReference>
<dbReference type="InterPro" id="IPR022644">
    <property type="entry name" value="De-COase2_N"/>
</dbReference>
<protein>
    <recommendedName>
        <fullName evidence="3">N-acetyltransferase domain-containing protein</fullName>
    </recommendedName>
</protein>
<accession>A0A072R1K7</accession>
<evidence type="ECO:0000313" key="4">
    <source>
        <dbReference type="EMBL" id="KEG19625.1"/>
    </source>
</evidence>
<dbReference type="Gene3D" id="2.40.37.10">
    <property type="entry name" value="Lyase, Ornithine Decarboxylase, Chain A, domain 1"/>
    <property type="match status" value="1"/>
</dbReference>
<proteinExistence type="predicted"/>
<comment type="caution">
    <text evidence="4">The sequence shown here is derived from an EMBL/GenBank/DDBJ whole genome shotgun (WGS) entry which is preliminary data.</text>
</comment>
<name>A0A072R1K7_BARBA</name>
<gene>
    <name evidence="4" type="ORF">H710_00834</name>
</gene>
<comment type="cofactor">
    <cofactor evidence="1">
        <name>pyridoxal 5'-phosphate</name>
        <dbReference type="ChEBI" id="CHEBI:597326"/>
    </cofactor>
</comment>
<dbReference type="InterPro" id="IPR016181">
    <property type="entry name" value="Acyl_CoA_acyltransferase"/>
</dbReference>
<dbReference type="Proteomes" id="UP000031740">
    <property type="component" value="Unassembled WGS sequence"/>
</dbReference>
<evidence type="ECO:0000256" key="1">
    <source>
        <dbReference type="ARBA" id="ARBA00001933"/>
    </source>
</evidence>
<dbReference type="InterPro" id="IPR009006">
    <property type="entry name" value="Ala_racemase/Decarboxylase_C"/>
</dbReference>
<dbReference type="PANTHER" id="PTHR43727:SF3">
    <property type="entry name" value="GROUP IV DECARBOXYLASE"/>
    <property type="match status" value="1"/>
</dbReference>
<dbReference type="HOGENOM" id="CLU_033404_0_0_5"/>
<dbReference type="InterPro" id="IPR029066">
    <property type="entry name" value="PLP-binding_barrel"/>
</dbReference>
<dbReference type="AlphaFoldDB" id="A0A072R1K7"/>
<dbReference type="InterPro" id="IPR000182">
    <property type="entry name" value="GNAT_dom"/>
</dbReference>
<dbReference type="STRING" id="1293911.H710_00834"/>
<dbReference type="CDD" id="cd06841">
    <property type="entry name" value="PLPDE_III_MccE_like"/>
    <property type="match status" value="1"/>
</dbReference>
<keyword evidence="2" id="KW-0663">Pyridoxal phosphate</keyword>
<dbReference type="SUPFAM" id="SSF51419">
    <property type="entry name" value="PLP-binding barrel"/>
    <property type="match status" value="1"/>
</dbReference>